<evidence type="ECO:0000256" key="5">
    <source>
        <dbReference type="SAM" id="Phobius"/>
    </source>
</evidence>
<gene>
    <name evidence="6" type="ORF">MSAN_00907700</name>
</gene>
<reference evidence="6" key="1">
    <citation type="submission" date="2020-05" db="EMBL/GenBank/DDBJ databases">
        <title>Mycena genomes resolve the evolution of fungal bioluminescence.</title>
        <authorList>
            <person name="Tsai I.J."/>
        </authorList>
    </citation>
    <scope>NUCLEOTIDE SEQUENCE</scope>
    <source>
        <strain evidence="6">160909Yilan</strain>
    </source>
</reference>
<protein>
    <submittedName>
        <fullName evidence="6">MAPEG family</fullName>
    </submittedName>
</protein>
<dbReference type="GO" id="GO:0005783">
    <property type="term" value="C:endoplasmic reticulum"/>
    <property type="evidence" value="ECO:0007669"/>
    <property type="project" value="TreeGrafter"/>
</dbReference>
<dbReference type="GO" id="GO:0016020">
    <property type="term" value="C:membrane"/>
    <property type="evidence" value="ECO:0007669"/>
    <property type="project" value="UniProtKB-SubCell"/>
</dbReference>
<dbReference type="GO" id="GO:0004602">
    <property type="term" value="F:glutathione peroxidase activity"/>
    <property type="evidence" value="ECO:0007669"/>
    <property type="project" value="TreeGrafter"/>
</dbReference>
<evidence type="ECO:0000256" key="1">
    <source>
        <dbReference type="ARBA" id="ARBA00004141"/>
    </source>
</evidence>
<feature type="transmembrane region" description="Helical" evidence="5">
    <location>
        <begin position="76"/>
        <end position="93"/>
    </location>
</feature>
<name>A0A8H7D9Q7_9AGAR</name>
<keyword evidence="4 5" id="KW-0472">Membrane</keyword>
<feature type="transmembrane region" description="Helical" evidence="5">
    <location>
        <begin position="12"/>
        <end position="30"/>
    </location>
</feature>
<dbReference type="Gene3D" id="1.20.120.550">
    <property type="entry name" value="Membrane associated eicosanoid/glutathione metabolism-like domain"/>
    <property type="match status" value="1"/>
</dbReference>
<keyword evidence="7" id="KW-1185">Reference proteome</keyword>
<organism evidence="6 7">
    <name type="scientific">Mycena sanguinolenta</name>
    <dbReference type="NCBI Taxonomy" id="230812"/>
    <lineage>
        <taxon>Eukaryota</taxon>
        <taxon>Fungi</taxon>
        <taxon>Dikarya</taxon>
        <taxon>Basidiomycota</taxon>
        <taxon>Agaricomycotina</taxon>
        <taxon>Agaricomycetes</taxon>
        <taxon>Agaricomycetidae</taxon>
        <taxon>Agaricales</taxon>
        <taxon>Marasmiineae</taxon>
        <taxon>Mycenaceae</taxon>
        <taxon>Mycena</taxon>
    </lineage>
</organism>
<comment type="caution">
    <text evidence="6">The sequence shown here is derived from an EMBL/GenBank/DDBJ whole genome shotgun (WGS) entry which is preliminary data.</text>
</comment>
<evidence type="ECO:0000256" key="4">
    <source>
        <dbReference type="ARBA" id="ARBA00023136"/>
    </source>
</evidence>
<dbReference type="EMBL" id="JACAZH010000006">
    <property type="protein sequence ID" value="KAF7366505.1"/>
    <property type="molecule type" value="Genomic_DNA"/>
</dbReference>
<evidence type="ECO:0000256" key="2">
    <source>
        <dbReference type="ARBA" id="ARBA00022692"/>
    </source>
</evidence>
<evidence type="ECO:0000313" key="6">
    <source>
        <dbReference type="EMBL" id="KAF7366505.1"/>
    </source>
</evidence>
<evidence type="ECO:0000256" key="3">
    <source>
        <dbReference type="ARBA" id="ARBA00022989"/>
    </source>
</evidence>
<dbReference type="SUPFAM" id="SSF161084">
    <property type="entry name" value="MAPEG domain-like"/>
    <property type="match status" value="1"/>
</dbReference>
<keyword evidence="2 5" id="KW-0812">Transmembrane</keyword>
<dbReference type="PANTHER" id="PTHR10250">
    <property type="entry name" value="MICROSOMAL GLUTATHIONE S-TRANSFERASE"/>
    <property type="match status" value="1"/>
</dbReference>
<dbReference type="PANTHER" id="PTHR10250:SF26">
    <property type="entry name" value="GLUTATHIONE S-TRANSFERASE 3, MITOCHONDRIAL"/>
    <property type="match status" value="1"/>
</dbReference>
<sequence>MSASTLVLPPGAGYVAAAVLSTVYVIVFQLRTVVKWRRLSGVKYPRVYASDDEAKENVNAMRFNCAQRAHQNTLEYLPLLLSTTLITALQYPIPAAGALGLWSLSRVGYTLGYASGDPARRTNVLSSLHYPIAFGLLGSSTYTVVRLVLAELGI</sequence>
<feature type="transmembrane region" description="Helical" evidence="5">
    <location>
        <begin position="128"/>
        <end position="149"/>
    </location>
</feature>
<dbReference type="AlphaFoldDB" id="A0A8H7D9Q7"/>
<proteinExistence type="predicted"/>
<dbReference type="OrthoDB" id="410651at2759"/>
<dbReference type="InterPro" id="IPR001129">
    <property type="entry name" value="Membr-assoc_MAPEG"/>
</dbReference>
<dbReference type="GO" id="GO:0004364">
    <property type="term" value="F:glutathione transferase activity"/>
    <property type="evidence" value="ECO:0007669"/>
    <property type="project" value="TreeGrafter"/>
</dbReference>
<comment type="subcellular location">
    <subcellularLocation>
        <location evidence="1">Membrane</location>
        <topology evidence="1">Multi-pass membrane protein</topology>
    </subcellularLocation>
</comment>
<evidence type="ECO:0000313" key="7">
    <source>
        <dbReference type="Proteomes" id="UP000623467"/>
    </source>
</evidence>
<keyword evidence="3 5" id="KW-1133">Transmembrane helix</keyword>
<accession>A0A8H7D9Q7</accession>
<dbReference type="GO" id="GO:0005635">
    <property type="term" value="C:nuclear envelope"/>
    <property type="evidence" value="ECO:0007669"/>
    <property type="project" value="TreeGrafter"/>
</dbReference>
<dbReference type="Proteomes" id="UP000623467">
    <property type="component" value="Unassembled WGS sequence"/>
</dbReference>
<dbReference type="Pfam" id="PF01124">
    <property type="entry name" value="MAPEG"/>
    <property type="match status" value="1"/>
</dbReference>
<dbReference type="InterPro" id="IPR023352">
    <property type="entry name" value="MAPEG-like_dom_sf"/>
</dbReference>
<dbReference type="InterPro" id="IPR050997">
    <property type="entry name" value="MAPEG"/>
</dbReference>